<dbReference type="PANTHER" id="PTHR18964">
    <property type="entry name" value="ROK (REPRESSOR, ORF, KINASE) FAMILY"/>
    <property type="match status" value="1"/>
</dbReference>
<proteinExistence type="inferred from homology"/>
<reference evidence="2 4" key="2">
    <citation type="submission" date="2007-08" db="EMBL/GenBank/DDBJ databases">
        <authorList>
            <person name="Fulton L."/>
            <person name="Clifton S."/>
            <person name="Fulton B."/>
            <person name="Xu J."/>
            <person name="Minx P."/>
            <person name="Pepin K.H."/>
            <person name="Johnson M."/>
            <person name="Thiruvilangam P."/>
            <person name="Bhonagiri V."/>
            <person name="Nash W.E."/>
            <person name="Wang C."/>
            <person name="Mardis E.R."/>
            <person name="Wilson R.K."/>
        </authorList>
    </citation>
    <scope>NUCLEOTIDE SEQUENCE [LARGE SCALE GENOMIC DNA]</scope>
    <source>
        <strain evidence="2 4">DSM 753</strain>
    </source>
</reference>
<dbReference type="InterPro" id="IPR043129">
    <property type="entry name" value="ATPase_NBD"/>
</dbReference>
<gene>
    <name evidence="3" type="ORF">CH238_06385</name>
    <name evidence="2" type="ORF">CLOLEP_00959</name>
</gene>
<dbReference type="Gene3D" id="3.30.420.40">
    <property type="match status" value="2"/>
</dbReference>
<evidence type="ECO:0000256" key="1">
    <source>
        <dbReference type="ARBA" id="ARBA00006479"/>
    </source>
</evidence>
<dbReference type="EMBL" id="NOXF01000003">
    <property type="protein sequence ID" value="PEQ25061.1"/>
    <property type="molecule type" value="Genomic_DNA"/>
</dbReference>
<reference evidence="3 5" key="3">
    <citation type="submission" date="2017-07" db="EMBL/GenBank/DDBJ databases">
        <title>Prevalence of linear plasmids in Cutibacterium (Propionibacterium) acnes isolates obtained from prostatic tissue.</title>
        <authorList>
            <person name="Davidsson S."/>
            <person name="Carlsson J."/>
            <person name="Molling P."/>
            <person name="Andren O."/>
            <person name="Andersson S.-O."/>
            <person name="Brzuszkiewicz E."/>
            <person name="Poehlein A."/>
            <person name="Al-Zeer M."/>
            <person name="Brinkmann V."/>
            <person name="Scavenius C."/>
            <person name="Nazipi S."/>
            <person name="Soderquist B."/>
            <person name="Bruggemann H."/>
        </authorList>
    </citation>
    <scope>NUCLEOTIDE SEQUENCE [LARGE SCALE GENOMIC DNA]</scope>
    <source>
        <strain evidence="3 5">DSM 753</strain>
    </source>
</reference>
<dbReference type="Pfam" id="PF00480">
    <property type="entry name" value="ROK"/>
    <property type="match status" value="1"/>
</dbReference>
<organism evidence="2 4">
    <name type="scientific">[Clostridium] leptum DSM 753</name>
    <dbReference type="NCBI Taxonomy" id="428125"/>
    <lineage>
        <taxon>Bacteria</taxon>
        <taxon>Bacillati</taxon>
        <taxon>Bacillota</taxon>
        <taxon>Clostridia</taxon>
        <taxon>Eubacteriales</taxon>
        <taxon>Oscillospiraceae</taxon>
        <taxon>Oscillospiraceae incertae sedis</taxon>
    </lineage>
</organism>
<comment type="similarity">
    <text evidence="1">Belongs to the ROK (NagC/XylR) family.</text>
</comment>
<dbReference type="HOGENOM" id="CLU_036604_0_0_9"/>
<dbReference type="Proteomes" id="UP000003490">
    <property type="component" value="Unassembled WGS sequence"/>
</dbReference>
<dbReference type="PANTHER" id="PTHR18964:SF149">
    <property type="entry name" value="BIFUNCTIONAL UDP-N-ACETYLGLUCOSAMINE 2-EPIMERASE_N-ACETYLMANNOSAMINE KINASE"/>
    <property type="match status" value="1"/>
</dbReference>
<sequence length="324" mass="35175">MDTDRIVLGVDVGGTKIRYGLMDMEGTVLADNQCRSRAMPCREWFSFITEKLDSFLKANPEGKAAQAIGLGIRGSIDHRSRRLRSSSVVRPDGFDLCGALSAYYQIPVFLENDVKASTVSELLYGEGKRTDTFACVNVGTGLAMGLVYEGKLIHGIRNNAGEIGNLLYRRSDDGETACVETVASGMGLQREACRLKKAFPNSGLFRCEGAPSGYEILQACRRGEPLARKAVENTIHELAVLILNLENALDLGTYVFVGGVMSDPWFFDAVEKEIQRIAQGIHYGIFNWDAVLKISDAGAGSAGLRGACGVAVYGLKGMESRQRV</sequence>
<dbReference type="OrthoDB" id="9810372at2"/>
<comment type="caution">
    <text evidence="2">The sequence shown here is derived from an EMBL/GenBank/DDBJ whole genome shotgun (WGS) entry which is preliminary data.</text>
</comment>
<dbReference type="AlphaFoldDB" id="A7VQX7"/>
<keyword evidence="5" id="KW-1185">Reference proteome</keyword>
<dbReference type="InterPro" id="IPR000600">
    <property type="entry name" value="ROK"/>
</dbReference>
<evidence type="ECO:0000313" key="5">
    <source>
        <dbReference type="Proteomes" id="UP000220611"/>
    </source>
</evidence>
<name>A7VQX7_9FIRM</name>
<protein>
    <submittedName>
        <fullName evidence="2">ROK family protein</fullName>
    </submittedName>
</protein>
<dbReference type="Proteomes" id="UP000220611">
    <property type="component" value="Unassembled WGS sequence"/>
</dbReference>
<reference evidence="2 4" key="1">
    <citation type="submission" date="2007-08" db="EMBL/GenBank/DDBJ databases">
        <title>Draft genome sequence of Clostridium leptum (DSM 753).</title>
        <authorList>
            <person name="Sudarsanam P."/>
            <person name="Ley R."/>
            <person name="Guruge J."/>
            <person name="Turnbaugh P.J."/>
            <person name="Mahowald M."/>
            <person name="Liep D."/>
            <person name="Gordon J."/>
        </authorList>
    </citation>
    <scope>NUCLEOTIDE SEQUENCE [LARGE SCALE GENOMIC DNA]</scope>
    <source>
        <strain evidence="2 4">DSM 753</strain>
    </source>
</reference>
<evidence type="ECO:0000313" key="3">
    <source>
        <dbReference type="EMBL" id="PEQ25061.1"/>
    </source>
</evidence>
<dbReference type="SUPFAM" id="SSF53067">
    <property type="entry name" value="Actin-like ATPase domain"/>
    <property type="match status" value="1"/>
</dbReference>
<dbReference type="EMBL" id="ABCB02000016">
    <property type="protein sequence ID" value="EDO62099.1"/>
    <property type="molecule type" value="Genomic_DNA"/>
</dbReference>
<dbReference type="eggNOG" id="COG1940">
    <property type="taxonomic scope" value="Bacteria"/>
</dbReference>
<evidence type="ECO:0000313" key="4">
    <source>
        <dbReference type="Proteomes" id="UP000003490"/>
    </source>
</evidence>
<accession>A7VQX7</accession>
<evidence type="ECO:0000313" key="2">
    <source>
        <dbReference type="EMBL" id="EDO62099.1"/>
    </source>
</evidence>